<feature type="transmembrane region" description="Helical" evidence="11">
    <location>
        <begin position="58"/>
        <end position="77"/>
    </location>
</feature>
<keyword evidence="4 11" id="KW-0138">CF(0)</keyword>
<evidence type="ECO:0000256" key="8">
    <source>
        <dbReference type="ARBA" id="ARBA00023065"/>
    </source>
</evidence>
<evidence type="ECO:0000256" key="12">
    <source>
        <dbReference type="RuleBase" id="RU000483"/>
    </source>
</evidence>
<reference evidence="13 14" key="1">
    <citation type="journal article" date="2022" name="Nat. Microbiol.">
        <title>The microbiome of a bacterivorous marine choanoflagellate contains a resource-demanding obligate bacterial associate.</title>
        <authorList>
            <person name="Needham D.M."/>
            <person name="Poirier C."/>
            <person name="Bachy C."/>
            <person name="George E.E."/>
            <person name="Wilken S."/>
            <person name="Yung C.C.M."/>
            <person name="Limardo A.J."/>
            <person name="Morando M."/>
            <person name="Sudek L."/>
            <person name="Malmstrom R.R."/>
            <person name="Keeling P.J."/>
            <person name="Santoro A.E."/>
            <person name="Worden A.Z."/>
        </authorList>
    </citation>
    <scope>NUCLEOTIDE SEQUENCE [LARGE SCALE GENOMIC DNA]</scope>
    <source>
        <strain evidence="13 14">Comchoano-1</strain>
    </source>
</reference>
<feature type="transmembrane region" description="Helical" evidence="11">
    <location>
        <begin position="249"/>
        <end position="274"/>
    </location>
</feature>
<feature type="transmembrane region" description="Helical" evidence="11">
    <location>
        <begin position="154"/>
        <end position="173"/>
    </location>
</feature>
<keyword evidence="9 11" id="KW-0472">Membrane</keyword>
<comment type="subcellular location">
    <subcellularLocation>
        <location evidence="11 12">Cell membrane</location>
        <topology evidence="11 12">Multi-pass membrane protein</topology>
    </subcellularLocation>
    <subcellularLocation>
        <location evidence="1">Membrane</location>
        <topology evidence="1">Multi-pass membrane protein</topology>
    </subcellularLocation>
</comment>
<evidence type="ECO:0000256" key="9">
    <source>
        <dbReference type="ARBA" id="ARBA00023136"/>
    </source>
</evidence>
<proteinExistence type="inferred from homology"/>
<evidence type="ECO:0000256" key="11">
    <source>
        <dbReference type="HAMAP-Rule" id="MF_01393"/>
    </source>
</evidence>
<dbReference type="InterPro" id="IPR045082">
    <property type="entry name" value="ATP_syn_F0_a_bact/chloroplast"/>
</dbReference>
<keyword evidence="11" id="KW-1003">Cell membrane</keyword>
<keyword evidence="14" id="KW-1185">Reference proteome</keyword>
<keyword evidence="3 11" id="KW-0813">Transport</keyword>
<evidence type="ECO:0000256" key="3">
    <source>
        <dbReference type="ARBA" id="ARBA00022448"/>
    </source>
</evidence>
<dbReference type="Proteomes" id="UP001055955">
    <property type="component" value="Chromosome"/>
</dbReference>
<name>A0ABY5DL64_9GAMM</name>
<dbReference type="PROSITE" id="PS00449">
    <property type="entry name" value="ATPASE_A"/>
    <property type="match status" value="1"/>
</dbReference>
<keyword evidence="10 11" id="KW-0066">ATP synthesis</keyword>
<comment type="similarity">
    <text evidence="2 11 12">Belongs to the ATPase A chain family.</text>
</comment>
<dbReference type="InterPro" id="IPR035908">
    <property type="entry name" value="F0_ATP_A_sf"/>
</dbReference>
<gene>
    <name evidence="11 13" type="primary">atpB</name>
    <name evidence="13" type="ORF">MMH89_04790</name>
</gene>
<dbReference type="EMBL" id="CP092900">
    <property type="protein sequence ID" value="UTC24532.1"/>
    <property type="molecule type" value="Genomic_DNA"/>
</dbReference>
<dbReference type="Pfam" id="PF00119">
    <property type="entry name" value="ATP-synt_A"/>
    <property type="match status" value="1"/>
</dbReference>
<evidence type="ECO:0000256" key="6">
    <source>
        <dbReference type="ARBA" id="ARBA00022781"/>
    </source>
</evidence>
<feature type="transmembrane region" description="Helical" evidence="11">
    <location>
        <begin position="114"/>
        <end position="134"/>
    </location>
</feature>
<keyword evidence="6 11" id="KW-0375">Hydrogen ion transport</keyword>
<evidence type="ECO:0000256" key="10">
    <source>
        <dbReference type="ARBA" id="ARBA00023310"/>
    </source>
</evidence>
<accession>A0ABY5DL64</accession>
<dbReference type="InterPro" id="IPR023011">
    <property type="entry name" value="ATP_synth_F0_asu_AS"/>
</dbReference>
<evidence type="ECO:0000256" key="2">
    <source>
        <dbReference type="ARBA" id="ARBA00006810"/>
    </source>
</evidence>
<evidence type="ECO:0000313" key="13">
    <source>
        <dbReference type="EMBL" id="UTC24532.1"/>
    </source>
</evidence>
<feature type="transmembrane region" description="Helical" evidence="11">
    <location>
        <begin position="222"/>
        <end position="243"/>
    </location>
</feature>
<comment type="function">
    <text evidence="11 12">Key component of the proton channel; it plays a direct role in the translocation of protons across the membrane.</text>
</comment>
<dbReference type="NCBIfam" id="NF004477">
    <property type="entry name" value="PRK05815.1-1"/>
    <property type="match status" value="1"/>
</dbReference>
<evidence type="ECO:0000256" key="1">
    <source>
        <dbReference type="ARBA" id="ARBA00004141"/>
    </source>
</evidence>
<sequence length="281" mass="32144">MAALHFWHDRRIPDHPILPLPESGVMSMSASSYVQHHLIHWAWTPTGMSSFWTLHLDTILISLLCGAFWLGVFIWCANRARVHNPSKLQTTVEMIIEGVNDQIVEIFQVKDNTIGALALTIFVWVWVMNAMDLIPVDLLPWIMAKFNVPYFRAVPTADLNMTAAMAISVFFLIQVEAIRAHKLSGFLWEALSHPFSIYFFPVNLGLRVVEEISKPVSLSLRLFGNMFAGEIMFLLIALTPFYIQWALAWLWLALHLFIITLQAFVFMLLTIVYLSMARSSH</sequence>
<evidence type="ECO:0000256" key="5">
    <source>
        <dbReference type="ARBA" id="ARBA00022692"/>
    </source>
</evidence>
<keyword evidence="5 11" id="KW-0812">Transmembrane</keyword>
<evidence type="ECO:0000256" key="4">
    <source>
        <dbReference type="ARBA" id="ARBA00022547"/>
    </source>
</evidence>
<protein>
    <recommendedName>
        <fullName evidence="11 12">ATP synthase subunit a</fullName>
    </recommendedName>
    <alternativeName>
        <fullName evidence="11">ATP synthase F0 sector subunit a</fullName>
    </alternativeName>
    <alternativeName>
        <fullName evidence="11">F-ATPase subunit 6</fullName>
    </alternativeName>
</protein>
<keyword evidence="8 11" id="KW-0406">Ion transport</keyword>
<dbReference type="HAMAP" id="MF_01393">
    <property type="entry name" value="ATP_synth_a_bact"/>
    <property type="match status" value="1"/>
</dbReference>
<dbReference type="RefSeq" id="WP_258568316.1">
    <property type="nucleotide sequence ID" value="NZ_CP092900.1"/>
</dbReference>
<dbReference type="Gene3D" id="1.20.120.220">
    <property type="entry name" value="ATP synthase, F0 complex, subunit A"/>
    <property type="match status" value="1"/>
</dbReference>
<dbReference type="NCBIfam" id="TIGR01131">
    <property type="entry name" value="ATP_synt_6_or_A"/>
    <property type="match status" value="1"/>
</dbReference>
<keyword evidence="7 11" id="KW-1133">Transmembrane helix</keyword>
<evidence type="ECO:0000313" key="14">
    <source>
        <dbReference type="Proteomes" id="UP001055955"/>
    </source>
</evidence>
<dbReference type="SUPFAM" id="SSF81336">
    <property type="entry name" value="F1F0 ATP synthase subunit A"/>
    <property type="match status" value="1"/>
</dbReference>
<evidence type="ECO:0000256" key="7">
    <source>
        <dbReference type="ARBA" id="ARBA00022989"/>
    </source>
</evidence>
<organism evidence="13 14">
    <name type="scientific">Candidatus Comchoanobacter bicostacola</name>
    <dbReference type="NCBI Taxonomy" id="2919598"/>
    <lineage>
        <taxon>Bacteria</taxon>
        <taxon>Pseudomonadati</taxon>
        <taxon>Pseudomonadota</taxon>
        <taxon>Gammaproteobacteria</taxon>
        <taxon>Candidatus Comchoanobacterales</taxon>
        <taxon>Candidatus Comchoanobacteraceae</taxon>
        <taxon>Candidatus Comchoanobacter</taxon>
    </lineage>
</organism>
<dbReference type="PRINTS" id="PR00123">
    <property type="entry name" value="ATPASEA"/>
</dbReference>
<dbReference type="InterPro" id="IPR000568">
    <property type="entry name" value="ATP_synth_F0_asu"/>
</dbReference>
<dbReference type="CDD" id="cd00310">
    <property type="entry name" value="ATP-synt_Fo_a_6"/>
    <property type="match status" value="1"/>
</dbReference>
<dbReference type="PANTHER" id="PTHR42823:SF3">
    <property type="entry name" value="ATP SYNTHASE SUBUNIT A, CHLOROPLASTIC"/>
    <property type="match status" value="1"/>
</dbReference>
<dbReference type="PANTHER" id="PTHR42823">
    <property type="entry name" value="ATP SYNTHASE SUBUNIT A, CHLOROPLASTIC"/>
    <property type="match status" value="1"/>
</dbReference>